<evidence type="ECO:0000313" key="3">
    <source>
        <dbReference type="Proteomes" id="UP001500218"/>
    </source>
</evidence>
<dbReference type="Gene3D" id="3.40.50.150">
    <property type="entry name" value="Vaccinia Virus protein VP39"/>
    <property type="match status" value="1"/>
</dbReference>
<proteinExistence type="predicted"/>
<accession>A0ABP4Y9H9</accession>
<evidence type="ECO:0000256" key="1">
    <source>
        <dbReference type="SAM" id="MobiDB-lite"/>
    </source>
</evidence>
<feature type="region of interest" description="Disordered" evidence="1">
    <location>
        <begin position="412"/>
        <end position="439"/>
    </location>
</feature>
<protein>
    <recommendedName>
        <fullName evidence="4">Class I SAM-dependent methyltransferase</fullName>
    </recommendedName>
</protein>
<evidence type="ECO:0008006" key="4">
    <source>
        <dbReference type="Google" id="ProtNLM"/>
    </source>
</evidence>
<dbReference type="SUPFAM" id="SSF53335">
    <property type="entry name" value="S-adenosyl-L-methionine-dependent methyltransferases"/>
    <property type="match status" value="1"/>
</dbReference>
<keyword evidence="3" id="KW-1185">Reference proteome</keyword>
<evidence type="ECO:0000313" key="2">
    <source>
        <dbReference type="EMBL" id="GAA1806248.1"/>
    </source>
</evidence>
<comment type="caution">
    <text evidence="2">The sequence shown here is derived from an EMBL/GenBank/DDBJ whole genome shotgun (WGS) entry which is preliminary data.</text>
</comment>
<dbReference type="RefSeq" id="WP_344131348.1">
    <property type="nucleotide sequence ID" value="NZ_BAAALT010000083.1"/>
</dbReference>
<sequence length="521" mass="53270">MNPRMIGGEMVSWSDLDGIRAPGPAGGAAPARLIGAAGVAGRVLVAGPHDPTLIDALPAGNVTVLVRGVPDAEALTARFAERPDVTVCCGGLEKLGAEPAFDAVVALDGVGRLSSVEGAELTWGEAFDQLVAALAPGGRLLFGMANPVGAHRLVALPAEPTDADWDHPGEYDLSRPAGLARVLARLAEAGLDVDRTYAAYPSPAAPAVLLGDAILADGAVSGYLAAALSRSFAASAARGDGVAAAQAGGPTGWVLTDPGRLARRAVRHGLAAELAPGWVFAARRAGGDAAGELPEAVVDGRRIDRDPVRGWVGDGGACVPPGRTLEDLLIGAAVRREMGEARTLLARWQGGAAAGVAADQVIVGPDGGLVAAGPADAAALRAFAVTLVRLGLARRWAPGGADEVAATLAAMADRDPAGGDSRDRLFDDREHDGGRPPDARAFDELIAERDALARELAGAVAKARWYERTLTEREAALNRARRVADLLAPAGPARAGAAFVGGARLARRSARAILRRVRPRV</sequence>
<reference evidence="3" key="1">
    <citation type="journal article" date="2019" name="Int. J. Syst. Evol. Microbiol.">
        <title>The Global Catalogue of Microorganisms (GCM) 10K type strain sequencing project: providing services to taxonomists for standard genome sequencing and annotation.</title>
        <authorList>
            <consortium name="The Broad Institute Genomics Platform"/>
            <consortium name="The Broad Institute Genome Sequencing Center for Infectious Disease"/>
            <person name="Wu L."/>
            <person name="Ma J."/>
        </authorList>
    </citation>
    <scope>NUCLEOTIDE SEQUENCE [LARGE SCALE GENOMIC DNA]</scope>
    <source>
        <strain evidence="3">JCM 13250</strain>
    </source>
</reference>
<name>A0ABP4Y9H9_9ACTN</name>
<dbReference type="EMBL" id="BAAALT010000083">
    <property type="protein sequence ID" value="GAA1806248.1"/>
    <property type="molecule type" value="Genomic_DNA"/>
</dbReference>
<gene>
    <name evidence="2" type="ORF">GCM10009682_30190</name>
</gene>
<dbReference type="InterPro" id="IPR029063">
    <property type="entry name" value="SAM-dependent_MTases_sf"/>
</dbReference>
<dbReference type="Proteomes" id="UP001500218">
    <property type="component" value="Unassembled WGS sequence"/>
</dbReference>
<organism evidence="2 3">
    <name type="scientific">Luedemannella flava</name>
    <dbReference type="NCBI Taxonomy" id="349316"/>
    <lineage>
        <taxon>Bacteria</taxon>
        <taxon>Bacillati</taxon>
        <taxon>Actinomycetota</taxon>
        <taxon>Actinomycetes</taxon>
        <taxon>Micromonosporales</taxon>
        <taxon>Micromonosporaceae</taxon>
        <taxon>Luedemannella</taxon>
    </lineage>
</organism>